<dbReference type="InterPro" id="IPR008568">
    <property type="entry name" value="EMC3"/>
</dbReference>
<feature type="transmembrane region" description="Helical" evidence="7">
    <location>
        <begin position="12"/>
        <end position="30"/>
    </location>
</feature>
<dbReference type="EMBL" id="JAEUBF010000443">
    <property type="protein sequence ID" value="KAH3678458.1"/>
    <property type="molecule type" value="Genomic_DNA"/>
</dbReference>
<comment type="similarity">
    <text evidence="2 7">Belongs to the EMC3 family.</text>
</comment>
<dbReference type="OrthoDB" id="6745403at2759"/>
<dbReference type="PIRSF" id="PIRSF010045">
    <property type="entry name" value="DUF850_TM_euk"/>
    <property type="match status" value="1"/>
</dbReference>
<dbReference type="PANTHER" id="PTHR13116">
    <property type="entry name" value="ER MEMBRANE PROTEIN COMPLEX SUBUNIT 3"/>
    <property type="match status" value="1"/>
</dbReference>
<keyword evidence="6 7" id="KW-0472">Membrane</keyword>
<comment type="function">
    <text evidence="7">The EMC seems to be required for efficient folding of proteins in the endoplasmic reticulum (ER).</text>
</comment>
<keyword evidence="4 7" id="KW-0812">Transmembrane</keyword>
<accession>A0A9P8PU89</accession>
<protein>
    <recommendedName>
        <fullName evidence="3 7">ER membrane protein complex subunit 3</fullName>
    </recommendedName>
</protein>
<reference evidence="8" key="1">
    <citation type="journal article" date="2021" name="Open Biol.">
        <title>Shared evolutionary footprints suggest mitochondrial oxidative damage underlies multiple complex I losses in fungi.</title>
        <authorList>
            <person name="Schikora-Tamarit M.A."/>
            <person name="Marcet-Houben M."/>
            <person name="Nosek J."/>
            <person name="Gabaldon T."/>
        </authorList>
    </citation>
    <scope>NUCLEOTIDE SEQUENCE</scope>
    <source>
        <strain evidence="8">CBS6341</strain>
    </source>
</reference>
<evidence type="ECO:0000256" key="7">
    <source>
        <dbReference type="PIRNR" id="PIRNR010045"/>
    </source>
</evidence>
<evidence type="ECO:0000256" key="4">
    <source>
        <dbReference type="ARBA" id="ARBA00022692"/>
    </source>
</evidence>
<dbReference type="Pfam" id="PF01956">
    <property type="entry name" value="EMC3_TMCO1"/>
    <property type="match status" value="1"/>
</dbReference>
<reference evidence="8" key="2">
    <citation type="submission" date="2021-01" db="EMBL/GenBank/DDBJ databases">
        <authorList>
            <person name="Schikora-Tamarit M.A."/>
        </authorList>
    </citation>
    <scope>NUCLEOTIDE SEQUENCE</scope>
    <source>
        <strain evidence="8">CBS6341</strain>
    </source>
</reference>
<evidence type="ECO:0000313" key="9">
    <source>
        <dbReference type="Proteomes" id="UP000769528"/>
    </source>
</evidence>
<name>A0A9P8PU89_9ASCO</name>
<evidence type="ECO:0000256" key="6">
    <source>
        <dbReference type="ARBA" id="ARBA00023136"/>
    </source>
</evidence>
<keyword evidence="5 7" id="KW-1133">Transmembrane helix</keyword>
<evidence type="ECO:0000256" key="3">
    <source>
        <dbReference type="ARBA" id="ARBA00020822"/>
    </source>
</evidence>
<dbReference type="GO" id="GO:0072546">
    <property type="term" value="C:EMC complex"/>
    <property type="evidence" value="ECO:0007669"/>
    <property type="project" value="TreeGrafter"/>
</dbReference>
<evidence type="ECO:0000256" key="2">
    <source>
        <dbReference type="ARBA" id="ARBA00005376"/>
    </source>
</evidence>
<dbReference type="AlphaFoldDB" id="A0A9P8PU89"/>
<sequence>MQVPELIIDPSLKYWALFPITFAMILFGLLRQNINLLLTPTPKKKALSKRREAEQLEKAQLFKRNYWNLPLSDFKAKQEWLILRLTDGTFIAEKPKQENELPQNPLTDPNASEGLMNMAKNSFGNMIAQYAMMGWINFFFTGFILMKLPFPLTYKFKQMLQAGIATTDLDVRWVSAISWYFISTLGLSSVFNVLYGDTTIASTLNQQQQPSAPAVVSPQANRAMEAEANDLKIISHKYVLDDVESRILHQYNLITK</sequence>
<dbReference type="PANTHER" id="PTHR13116:SF5">
    <property type="entry name" value="ER MEMBRANE PROTEIN COMPLEX SUBUNIT 3"/>
    <property type="match status" value="1"/>
</dbReference>
<feature type="transmembrane region" description="Helical" evidence="7">
    <location>
        <begin position="127"/>
        <end position="146"/>
    </location>
</feature>
<dbReference type="GO" id="GO:0034975">
    <property type="term" value="P:protein folding in endoplasmic reticulum"/>
    <property type="evidence" value="ECO:0007669"/>
    <property type="project" value="TreeGrafter"/>
</dbReference>
<dbReference type="Proteomes" id="UP000769528">
    <property type="component" value="Unassembled WGS sequence"/>
</dbReference>
<comment type="caution">
    <text evidence="8">The sequence shown here is derived from an EMBL/GenBank/DDBJ whole genome shotgun (WGS) entry which is preliminary data.</text>
</comment>
<evidence type="ECO:0000256" key="5">
    <source>
        <dbReference type="ARBA" id="ARBA00022989"/>
    </source>
</evidence>
<feature type="transmembrane region" description="Helical" evidence="7">
    <location>
        <begin position="177"/>
        <end position="195"/>
    </location>
</feature>
<proteinExistence type="inferred from homology"/>
<keyword evidence="9" id="KW-1185">Reference proteome</keyword>
<dbReference type="SMART" id="SM01415">
    <property type="entry name" value="DUF106"/>
    <property type="match status" value="1"/>
</dbReference>
<evidence type="ECO:0000256" key="1">
    <source>
        <dbReference type="ARBA" id="ARBA00004141"/>
    </source>
</evidence>
<gene>
    <name evidence="8" type="ORF">WICMUC_001475</name>
</gene>
<dbReference type="InterPro" id="IPR002809">
    <property type="entry name" value="EMC3/TMCO1"/>
</dbReference>
<comment type="subcellular location">
    <subcellularLocation>
        <location evidence="7">Endoplasmic reticulum membrane</location>
        <topology evidence="7">Multi-pass membrane protein</topology>
    </subcellularLocation>
    <subcellularLocation>
        <location evidence="1">Membrane</location>
        <topology evidence="1">Multi-pass membrane protein</topology>
    </subcellularLocation>
</comment>
<evidence type="ECO:0000313" key="8">
    <source>
        <dbReference type="EMBL" id="KAH3678458.1"/>
    </source>
</evidence>
<organism evidence="8 9">
    <name type="scientific">Wickerhamomyces mucosus</name>
    <dbReference type="NCBI Taxonomy" id="1378264"/>
    <lineage>
        <taxon>Eukaryota</taxon>
        <taxon>Fungi</taxon>
        <taxon>Dikarya</taxon>
        <taxon>Ascomycota</taxon>
        <taxon>Saccharomycotina</taxon>
        <taxon>Saccharomycetes</taxon>
        <taxon>Phaffomycetales</taxon>
        <taxon>Wickerhamomycetaceae</taxon>
        <taxon>Wickerhamomyces</taxon>
    </lineage>
</organism>